<dbReference type="InterPro" id="IPR058591">
    <property type="entry name" value="Gtf3_N"/>
</dbReference>
<protein>
    <recommendedName>
        <fullName evidence="6">Glycosyltransferase</fullName>
    </recommendedName>
</protein>
<sequence>MTNKYILSFAPWVGTNAENGAMVKPKRDIIASAKELGFKEVLPMEDLHFNKLNIIRQTQIWRRFKRKFFEQKSKKWAINKNIRTLISFLDSLTFDDVLLVQYPIYGDHAPEILTLLLKRLPNLNLKQKIIIIHDIETLDRSYKIYLTKEEESYFIKSFDYVILHNQAMIDYFKTTGDTCTYISLDIFDYRLQENKLEYVDKIPEDLYSVFYAGNLMKSSFLKYVDHIPNFNFHVYGPNYNLKNNPQNLSYYGELAVDKIITEGSKFAFGLVWDGDSIKDLEGMFGTYMKYNNPYKFSCNIASGLPIITSKQAGIATFIEKNNLGILVDSLEDLNNLTITKESYLTMKSNVLAMRLRIINGDIFKDILSKILN</sequence>
<keyword evidence="1" id="KW-0808">Transferase</keyword>
<dbReference type="EMBL" id="CP044016">
    <property type="protein sequence ID" value="QES89198.1"/>
    <property type="molecule type" value="Genomic_DNA"/>
</dbReference>
<dbReference type="SUPFAM" id="SSF53756">
    <property type="entry name" value="UDP-Glycosyltransferase/glycogen phosphorylase"/>
    <property type="match status" value="1"/>
</dbReference>
<dbReference type="AlphaFoldDB" id="A0A5P2G397"/>
<accession>A0A5P2G397</accession>
<evidence type="ECO:0000313" key="5">
    <source>
        <dbReference type="Proteomes" id="UP000292424"/>
    </source>
</evidence>
<name>A0A5P2G397_9BACT</name>
<gene>
    <name evidence="4" type="ORF">E0W69_011165</name>
</gene>
<dbReference type="KEGG" id="arac:E0W69_011165"/>
<dbReference type="Pfam" id="PF26334">
    <property type="entry name" value="Gtf3_N"/>
    <property type="match status" value="1"/>
</dbReference>
<feature type="domain" description="Glucosyltransferase 3-like C-terminal" evidence="3">
    <location>
        <begin position="209"/>
        <end position="369"/>
    </location>
</feature>
<organism evidence="4 5">
    <name type="scientific">Rhizosphaericola mali</name>
    <dbReference type="NCBI Taxonomy" id="2545455"/>
    <lineage>
        <taxon>Bacteria</taxon>
        <taxon>Pseudomonadati</taxon>
        <taxon>Bacteroidota</taxon>
        <taxon>Chitinophagia</taxon>
        <taxon>Chitinophagales</taxon>
        <taxon>Chitinophagaceae</taxon>
        <taxon>Rhizosphaericola</taxon>
    </lineage>
</organism>
<evidence type="ECO:0000256" key="1">
    <source>
        <dbReference type="ARBA" id="ARBA00022679"/>
    </source>
</evidence>
<evidence type="ECO:0008006" key="6">
    <source>
        <dbReference type="Google" id="ProtNLM"/>
    </source>
</evidence>
<proteinExistence type="predicted"/>
<evidence type="ECO:0000313" key="4">
    <source>
        <dbReference type="EMBL" id="QES89198.1"/>
    </source>
</evidence>
<dbReference type="OrthoDB" id="9790931at2"/>
<keyword evidence="5" id="KW-1185">Reference proteome</keyword>
<dbReference type="Pfam" id="PF26337">
    <property type="entry name" value="Gtf3_C"/>
    <property type="match status" value="1"/>
</dbReference>
<evidence type="ECO:0000259" key="2">
    <source>
        <dbReference type="Pfam" id="PF26334"/>
    </source>
</evidence>
<evidence type="ECO:0000259" key="3">
    <source>
        <dbReference type="Pfam" id="PF26337"/>
    </source>
</evidence>
<dbReference type="Gene3D" id="3.40.50.2000">
    <property type="entry name" value="Glycogen Phosphorylase B"/>
    <property type="match status" value="2"/>
</dbReference>
<feature type="domain" description="Glucosyltransferase 3-like N-terminal" evidence="2">
    <location>
        <begin position="17"/>
        <end position="185"/>
    </location>
</feature>
<dbReference type="Proteomes" id="UP000292424">
    <property type="component" value="Chromosome"/>
</dbReference>
<dbReference type="InterPro" id="IPR058592">
    <property type="entry name" value="Gtf3_C"/>
</dbReference>
<reference evidence="4 5" key="1">
    <citation type="submission" date="2019-09" db="EMBL/GenBank/DDBJ databases">
        <title>Complete genome sequence of Arachidicoccus sp. B3-10 isolated from apple orchard soil.</title>
        <authorList>
            <person name="Kim H.S."/>
            <person name="Han K.-I."/>
            <person name="Suh M.K."/>
            <person name="Lee K.C."/>
            <person name="Eom M.K."/>
            <person name="Kim J.-S."/>
            <person name="Kang S.W."/>
            <person name="Sin Y."/>
            <person name="Lee J.-S."/>
        </authorList>
    </citation>
    <scope>NUCLEOTIDE SEQUENCE [LARGE SCALE GENOMIC DNA]</scope>
    <source>
        <strain evidence="4 5">B3-10</strain>
    </source>
</reference>
<dbReference type="RefSeq" id="WP_131330144.1">
    <property type="nucleotide sequence ID" value="NZ_CP044016.1"/>
</dbReference>